<sequence>MNIALEIAKVVATAVDGELGKNVFVGRLPASKGQDGMAAVAASGGEYDGGRLGNTKLTTELTITVVKADAAELYELDSKLRTALMQLPYTDARFIRVSVFPMQDSAYEASELRMGVWSAQSVTLVLKD</sequence>
<evidence type="ECO:0000313" key="1">
    <source>
        <dbReference type="EMBL" id="DAE00490.1"/>
    </source>
</evidence>
<name>A0A8S5P0J6_9CAUD</name>
<organism evidence="1">
    <name type="scientific">Siphoviridae sp. ctg2r17</name>
    <dbReference type="NCBI Taxonomy" id="2825601"/>
    <lineage>
        <taxon>Viruses</taxon>
        <taxon>Duplodnaviria</taxon>
        <taxon>Heunggongvirae</taxon>
        <taxon>Uroviricota</taxon>
        <taxon>Caudoviricetes</taxon>
    </lineage>
</organism>
<accession>A0A8S5P0J6</accession>
<reference evidence="1" key="1">
    <citation type="journal article" date="2021" name="Proc. Natl. Acad. Sci. U.S.A.">
        <title>A Catalog of Tens of Thousands of Viruses from Human Metagenomes Reveals Hidden Associations with Chronic Diseases.</title>
        <authorList>
            <person name="Tisza M.J."/>
            <person name="Buck C.B."/>
        </authorList>
    </citation>
    <scope>NUCLEOTIDE SEQUENCE</scope>
    <source>
        <strain evidence="1">Ctg2r17</strain>
    </source>
</reference>
<protein>
    <submittedName>
        <fullName evidence="1">Uncharacterized protein</fullName>
    </submittedName>
</protein>
<proteinExistence type="predicted"/>
<dbReference type="EMBL" id="BK015303">
    <property type="protein sequence ID" value="DAE00490.1"/>
    <property type="molecule type" value="Genomic_DNA"/>
</dbReference>